<dbReference type="AlphaFoldDB" id="A0A1M6CHH6"/>
<dbReference type="STRING" id="1447782.SAMN05444417_1196"/>
<sequence length="84" mass="9206">MSPALTAACLWALLGTVTALLPMRRQMVPGLVLLVSAPFLLAWLAVAHGWWVLALGLAAFASMMRNPIRYLLARARGQRPEIPR</sequence>
<reference evidence="2 3" key="1">
    <citation type="submission" date="2016-11" db="EMBL/GenBank/DDBJ databases">
        <authorList>
            <person name="Jaros S."/>
            <person name="Januszkiewicz K."/>
            <person name="Wedrychowicz H."/>
        </authorList>
    </citation>
    <scope>NUCLEOTIDE SEQUENCE [LARGE SCALE GENOMIC DNA]</scope>
    <source>
        <strain evidence="2 3">DSM 100565</strain>
    </source>
</reference>
<protein>
    <recommendedName>
        <fullName evidence="4">UDP-N-acetylmuramate--alanine ligase</fullName>
    </recommendedName>
</protein>
<name>A0A1M6CHH6_9RHOB</name>
<evidence type="ECO:0000313" key="3">
    <source>
        <dbReference type="Proteomes" id="UP000184292"/>
    </source>
</evidence>
<evidence type="ECO:0000256" key="1">
    <source>
        <dbReference type="SAM" id="Phobius"/>
    </source>
</evidence>
<dbReference type="Pfam" id="PF10658">
    <property type="entry name" value="DUF2484"/>
    <property type="match status" value="1"/>
</dbReference>
<feature type="transmembrane region" description="Helical" evidence="1">
    <location>
        <begin position="35"/>
        <end position="61"/>
    </location>
</feature>
<evidence type="ECO:0000313" key="2">
    <source>
        <dbReference type="EMBL" id="SHI60485.1"/>
    </source>
</evidence>
<keyword evidence="1" id="KW-1133">Transmembrane helix</keyword>
<keyword evidence="1" id="KW-0812">Transmembrane</keyword>
<evidence type="ECO:0008006" key="4">
    <source>
        <dbReference type="Google" id="ProtNLM"/>
    </source>
</evidence>
<dbReference type="Proteomes" id="UP000184292">
    <property type="component" value="Unassembled WGS sequence"/>
</dbReference>
<dbReference type="RefSeq" id="WP_073326893.1">
    <property type="nucleotide sequence ID" value="NZ_FQYO01000002.1"/>
</dbReference>
<keyword evidence="1" id="KW-0472">Membrane</keyword>
<dbReference type="OrthoDB" id="7869914at2"/>
<accession>A0A1M6CHH6</accession>
<organism evidence="2 3">
    <name type="scientific">Wenxinia saemankumensis</name>
    <dbReference type="NCBI Taxonomy" id="1447782"/>
    <lineage>
        <taxon>Bacteria</taxon>
        <taxon>Pseudomonadati</taxon>
        <taxon>Pseudomonadota</taxon>
        <taxon>Alphaproteobacteria</taxon>
        <taxon>Rhodobacterales</taxon>
        <taxon>Roseobacteraceae</taxon>
        <taxon>Wenxinia</taxon>
    </lineage>
</organism>
<dbReference type="InterPro" id="IPR018919">
    <property type="entry name" value="DUF2484"/>
</dbReference>
<keyword evidence="3" id="KW-1185">Reference proteome</keyword>
<dbReference type="EMBL" id="FQYO01000002">
    <property type="protein sequence ID" value="SHI60485.1"/>
    <property type="molecule type" value="Genomic_DNA"/>
</dbReference>
<proteinExistence type="predicted"/>
<gene>
    <name evidence="2" type="ORF">SAMN05444417_1196</name>
</gene>